<feature type="transmembrane region" description="Helical" evidence="9">
    <location>
        <begin position="345"/>
        <end position="369"/>
    </location>
</feature>
<keyword evidence="11" id="KW-0808">Transferase</keyword>
<feature type="transmembrane region" description="Helical" evidence="9">
    <location>
        <begin position="390"/>
        <end position="411"/>
    </location>
</feature>
<feature type="transmembrane region" description="Helical" evidence="9">
    <location>
        <begin position="170"/>
        <end position="188"/>
    </location>
</feature>
<sequence>MISTMVLEAVVFTNCIPFLTGYQFKAATRFVCGIGLIGLAWYFVSEFKRFDDDQENFPLTVFFIHAHIQFCIGILICYVMTVNSAIRFALFFYLFILVGTILRVTPPWTVNIISIVTLFLLVVGFLHVLDNGIPISENEINNILHDLGIANEVEHYRQLILALVRGTQNVYEIYFALLITVTFSYYWLNADEESYNTKWIIQSTIGSCVCTLVSLKSFNDSFFLISKYMIKMCLSFVKGLSAFEEEQIIDSRYIIGVLLVTYDMCFFDLESVTRGEFIINRVWILTVFLIEACLIKVDQISAEPEIIQGTLLQAVRVVFIESLLIVLPLYIAFEFTRTYSMTNLAIFLTTSFYVSIGVRAVTSLFIFILNKYEFIRQELWENFDDIVFRTRLVGFAAIILLNILTVCFGIVTLFRSFCTHLDIGVFTKLDVLQLIGIASLGIYHAIMAIWRVYIQRKQIFQFTARLENASENQIELNNDVCSICFQNMDSAKVTPCNHIFHETCIMKWFLRSQVKCPKCNCVVIRNLT</sequence>
<keyword evidence="6 9" id="KW-1133">Transmembrane helix</keyword>
<evidence type="ECO:0000256" key="8">
    <source>
        <dbReference type="PROSITE-ProRule" id="PRU00175"/>
    </source>
</evidence>
<reference evidence="11 12" key="1">
    <citation type="submission" date="2020-06" db="EMBL/GenBank/DDBJ databases">
        <authorList>
            <person name="Li R."/>
            <person name="Bekaert M."/>
        </authorList>
    </citation>
    <scope>NUCLEOTIDE SEQUENCE [LARGE SCALE GENOMIC DNA]</scope>
    <source>
        <strain evidence="12">wild</strain>
    </source>
</reference>
<accession>A0A6J8A5F5</accession>
<name>A0A6J8A5F5_MYTCO</name>
<dbReference type="InterPro" id="IPR001841">
    <property type="entry name" value="Znf_RING"/>
</dbReference>
<evidence type="ECO:0000313" key="11">
    <source>
        <dbReference type="EMBL" id="CAC5361056.1"/>
    </source>
</evidence>
<dbReference type="GO" id="GO:0012505">
    <property type="term" value="C:endomembrane system"/>
    <property type="evidence" value="ECO:0007669"/>
    <property type="project" value="TreeGrafter"/>
</dbReference>
<dbReference type="AlphaFoldDB" id="A0A6J8A5F5"/>
<keyword evidence="3" id="KW-0479">Metal-binding</keyword>
<dbReference type="SMART" id="SM00744">
    <property type="entry name" value="RINGv"/>
    <property type="match status" value="1"/>
</dbReference>
<keyword evidence="11" id="KW-0012">Acyltransferase</keyword>
<dbReference type="PANTHER" id="PTHR22763">
    <property type="entry name" value="RING ZINC FINGER PROTEIN"/>
    <property type="match status" value="1"/>
</dbReference>
<proteinExistence type="predicted"/>
<evidence type="ECO:0000256" key="7">
    <source>
        <dbReference type="ARBA" id="ARBA00023136"/>
    </source>
</evidence>
<keyword evidence="12" id="KW-1185">Reference proteome</keyword>
<dbReference type="PANTHER" id="PTHR22763:SF183">
    <property type="entry name" value="RING-TYPE DOMAIN-CONTAINING PROTEIN"/>
    <property type="match status" value="1"/>
</dbReference>
<dbReference type="InterPro" id="IPR011016">
    <property type="entry name" value="Znf_RING-CH"/>
</dbReference>
<keyword evidence="4 8" id="KW-0863">Zinc-finger</keyword>
<evidence type="ECO:0000256" key="9">
    <source>
        <dbReference type="SAM" id="Phobius"/>
    </source>
</evidence>
<evidence type="ECO:0000259" key="10">
    <source>
        <dbReference type="PROSITE" id="PS50089"/>
    </source>
</evidence>
<dbReference type="PROSITE" id="PS50089">
    <property type="entry name" value="ZF_RING_2"/>
    <property type="match status" value="1"/>
</dbReference>
<comment type="subcellular location">
    <subcellularLocation>
        <location evidence="1">Membrane</location>
        <topology evidence="1">Multi-pass membrane protein</topology>
    </subcellularLocation>
</comment>
<keyword evidence="7 9" id="KW-0472">Membrane</keyword>
<dbReference type="GO" id="GO:0008270">
    <property type="term" value="F:zinc ion binding"/>
    <property type="evidence" value="ECO:0007669"/>
    <property type="project" value="UniProtKB-KW"/>
</dbReference>
<dbReference type="Gene3D" id="3.30.40.10">
    <property type="entry name" value="Zinc/RING finger domain, C3HC4 (zinc finger)"/>
    <property type="match status" value="1"/>
</dbReference>
<evidence type="ECO:0000256" key="6">
    <source>
        <dbReference type="ARBA" id="ARBA00022989"/>
    </source>
</evidence>
<dbReference type="OrthoDB" id="8062037at2759"/>
<evidence type="ECO:0000256" key="4">
    <source>
        <dbReference type="ARBA" id="ARBA00022771"/>
    </source>
</evidence>
<evidence type="ECO:0000313" key="12">
    <source>
        <dbReference type="Proteomes" id="UP000507470"/>
    </source>
</evidence>
<keyword evidence="2 9" id="KW-0812">Transmembrane</keyword>
<feature type="transmembrane region" description="Helical" evidence="9">
    <location>
        <begin position="26"/>
        <end position="44"/>
    </location>
</feature>
<dbReference type="SMART" id="SM00184">
    <property type="entry name" value="RING"/>
    <property type="match status" value="1"/>
</dbReference>
<dbReference type="GO" id="GO:0061630">
    <property type="term" value="F:ubiquitin protein ligase activity"/>
    <property type="evidence" value="ECO:0007669"/>
    <property type="project" value="UniProtKB-EC"/>
</dbReference>
<dbReference type="EC" id="2.3.2.27" evidence="11"/>
<feature type="transmembrane region" description="Helical" evidence="9">
    <location>
        <begin position="108"/>
        <end position="129"/>
    </location>
</feature>
<dbReference type="Pfam" id="PF13705">
    <property type="entry name" value="TRC8_N"/>
    <property type="match status" value="1"/>
</dbReference>
<dbReference type="SUPFAM" id="SSF57850">
    <property type="entry name" value="RING/U-box"/>
    <property type="match status" value="1"/>
</dbReference>
<feature type="transmembrane region" description="Helical" evidence="9">
    <location>
        <begin position="85"/>
        <end position="102"/>
    </location>
</feature>
<feature type="domain" description="RING-type" evidence="10">
    <location>
        <begin position="481"/>
        <end position="520"/>
    </location>
</feature>
<dbReference type="EMBL" id="CACVKT020000582">
    <property type="protein sequence ID" value="CAC5361056.1"/>
    <property type="molecule type" value="Genomic_DNA"/>
</dbReference>
<dbReference type="InterPro" id="IPR013083">
    <property type="entry name" value="Znf_RING/FYVE/PHD"/>
</dbReference>
<evidence type="ECO:0000256" key="2">
    <source>
        <dbReference type="ARBA" id="ARBA00022692"/>
    </source>
</evidence>
<dbReference type="Pfam" id="PF13639">
    <property type="entry name" value="zf-RING_2"/>
    <property type="match status" value="1"/>
</dbReference>
<organism evidence="11 12">
    <name type="scientific">Mytilus coruscus</name>
    <name type="common">Sea mussel</name>
    <dbReference type="NCBI Taxonomy" id="42192"/>
    <lineage>
        <taxon>Eukaryota</taxon>
        <taxon>Metazoa</taxon>
        <taxon>Spiralia</taxon>
        <taxon>Lophotrochozoa</taxon>
        <taxon>Mollusca</taxon>
        <taxon>Bivalvia</taxon>
        <taxon>Autobranchia</taxon>
        <taxon>Pteriomorphia</taxon>
        <taxon>Mytilida</taxon>
        <taxon>Mytiloidea</taxon>
        <taxon>Mytilidae</taxon>
        <taxon>Mytilinae</taxon>
        <taxon>Mytilus</taxon>
    </lineage>
</organism>
<dbReference type="Proteomes" id="UP000507470">
    <property type="component" value="Unassembled WGS sequence"/>
</dbReference>
<evidence type="ECO:0000256" key="1">
    <source>
        <dbReference type="ARBA" id="ARBA00004141"/>
    </source>
</evidence>
<feature type="transmembrane region" description="Helical" evidence="9">
    <location>
        <begin position="431"/>
        <end position="453"/>
    </location>
</feature>
<dbReference type="GO" id="GO:0016020">
    <property type="term" value="C:membrane"/>
    <property type="evidence" value="ECO:0007669"/>
    <property type="project" value="UniProtKB-SubCell"/>
</dbReference>
<gene>
    <name evidence="11" type="ORF">MCOR_3318</name>
</gene>
<evidence type="ECO:0000256" key="3">
    <source>
        <dbReference type="ARBA" id="ARBA00022723"/>
    </source>
</evidence>
<feature type="transmembrane region" description="Helical" evidence="9">
    <location>
        <begin position="56"/>
        <end position="78"/>
    </location>
</feature>
<dbReference type="InterPro" id="IPR025754">
    <property type="entry name" value="TRC8_N_dom"/>
</dbReference>
<dbReference type="InterPro" id="IPR050731">
    <property type="entry name" value="HRD1_E3_ubiq-ligases"/>
</dbReference>
<feature type="transmembrane region" description="Helical" evidence="9">
    <location>
        <begin position="309"/>
        <end position="333"/>
    </location>
</feature>
<keyword evidence="5" id="KW-0862">Zinc</keyword>
<evidence type="ECO:0000256" key="5">
    <source>
        <dbReference type="ARBA" id="ARBA00022833"/>
    </source>
</evidence>
<protein>
    <submittedName>
        <fullName evidence="11">RNF145</fullName>
        <ecNumber evidence="11">2.3.2.27</ecNumber>
    </submittedName>
</protein>
<dbReference type="GO" id="GO:0043161">
    <property type="term" value="P:proteasome-mediated ubiquitin-dependent protein catabolic process"/>
    <property type="evidence" value="ECO:0007669"/>
    <property type="project" value="TreeGrafter"/>
</dbReference>